<evidence type="ECO:0000256" key="4">
    <source>
        <dbReference type="ARBA" id="ARBA00023065"/>
    </source>
</evidence>
<keyword evidence="4" id="KW-0406">Ion transport</keyword>
<evidence type="ECO:0000256" key="3">
    <source>
        <dbReference type="ARBA" id="ARBA00022781"/>
    </source>
</evidence>
<dbReference type="GO" id="GO:0046933">
    <property type="term" value="F:proton-transporting ATP synthase activity, rotational mechanism"/>
    <property type="evidence" value="ECO:0007669"/>
    <property type="project" value="InterPro"/>
</dbReference>
<dbReference type="GO" id="GO:0016020">
    <property type="term" value="C:membrane"/>
    <property type="evidence" value="ECO:0007669"/>
    <property type="project" value="UniProtKB-SubCell"/>
</dbReference>
<evidence type="ECO:0000313" key="8">
    <source>
        <dbReference type="EMBL" id="KAA0161690.1"/>
    </source>
</evidence>
<evidence type="ECO:0000256" key="6">
    <source>
        <dbReference type="ARBA" id="ARBA00023310"/>
    </source>
</evidence>
<dbReference type="AlphaFoldDB" id="A0A5A8EFZ8"/>
<evidence type="ECO:0000256" key="2">
    <source>
        <dbReference type="ARBA" id="ARBA00022448"/>
    </source>
</evidence>
<keyword evidence="11" id="KW-1185">Reference proteome</keyword>
<protein>
    <submittedName>
        <fullName evidence="9">Uncharacterized protein</fullName>
    </submittedName>
</protein>
<dbReference type="Proteomes" id="UP000325113">
    <property type="component" value="Unassembled WGS sequence"/>
</dbReference>
<keyword evidence="2" id="KW-0813">Transport</keyword>
<gene>
    <name evidence="9" type="ORF">FNF27_03864</name>
    <name evidence="7" type="ORF">FNF29_03808</name>
    <name evidence="8" type="ORF">FNF31_03633</name>
</gene>
<evidence type="ECO:0000313" key="7">
    <source>
        <dbReference type="EMBL" id="KAA0152581.1"/>
    </source>
</evidence>
<evidence type="ECO:0000313" key="9">
    <source>
        <dbReference type="EMBL" id="KAA0174741.1"/>
    </source>
</evidence>
<dbReference type="InterPro" id="IPR000711">
    <property type="entry name" value="ATPase_OSCP/dsu"/>
</dbReference>
<evidence type="ECO:0000256" key="1">
    <source>
        <dbReference type="ARBA" id="ARBA00004370"/>
    </source>
</evidence>
<comment type="caution">
    <text evidence="9">The sequence shown here is derived from an EMBL/GenBank/DDBJ whole genome shotgun (WGS) entry which is preliminary data.</text>
</comment>
<organism evidence="9 10">
    <name type="scientific">Cafeteria roenbergensis</name>
    <name type="common">Marine flagellate</name>
    <dbReference type="NCBI Taxonomy" id="33653"/>
    <lineage>
        <taxon>Eukaryota</taxon>
        <taxon>Sar</taxon>
        <taxon>Stramenopiles</taxon>
        <taxon>Bigyra</taxon>
        <taxon>Opalozoa</taxon>
        <taxon>Bicosoecida</taxon>
        <taxon>Cafeteriaceae</taxon>
        <taxon>Cafeteria</taxon>
    </lineage>
</organism>
<keyword evidence="6" id="KW-0066">ATP synthesis</keyword>
<comment type="subcellular location">
    <subcellularLocation>
        <location evidence="1">Membrane</location>
    </subcellularLocation>
</comment>
<proteinExistence type="inferred from homology"/>
<dbReference type="HAMAP" id="MF_01416">
    <property type="entry name" value="ATP_synth_delta_bact"/>
    <property type="match status" value="1"/>
</dbReference>
<dbReference type="EMBL" id="VLTO01000020">
    <property type="protein sequence ID" value="KAA0174741.1"/>
    <property type="molecule type" value="Genomic_DNA"/>
</dbReference>
<dbReference type="EMBL" id="VLTM01000033">
    <property type="protein sequence ID" value="KAA0161690.1"/>
    <property type="molecule type" value="Genomic_DNA"/>
</dbReference>
<dbReference type="PANTHER" id="PTHR11910">
    <property type="entry name" value="ATP SYNTHASE DELTA CHAIN"/>
    <property type="match status" value="1"/>
</dbReference>
<reference evidence="10 11" key="1">
    <citation type="submission" date="2019-07" db="EMBL/GenBank/DDBJ databases">
        <title>Genomes of Cafeteria roenbergensis.</title>
        <authorList>
            <person name="Fischer M.G."/>
            <person name="Hackl T."/>
            <person name="Roman M."/>
        </authorList>
    </citation>
    <scope>NUCLEOTIDE SEQUENCE [LARGE SCALE GENOMIC DNA]</scope>
    <source>
        <strain evidence="7 11">BVI</strain>
        <strain evidence="8 12">Cflag</strain>
        <strain evidence="9 10">E4-10P</strain>
    </source>
</reference>
<evidence type="ECO:0000313" key="11">
    <source>
        <dbReference type="Proteomes" id="UP000323011"/>
    </source>
</evidence>
<dbReference type="Pfam" id="PF00213">
    <property type="entry name" value="OSCP"/>
    <property type="match status" value="1"/>
</dbReference>
<evidence type="ECO:0000256" key="5">
    <source>
        <dbReference type="ARBA" id="ARBA00023136"/>
    </source>
</evidence>
<accession>A0A5A8EFZ8</accession>
<keyword evidence="5" id="KW-0472">Membrane</keyword>
<dbReference type="Proteomes" id="UP000322899">
    <property type="component" value="Unassembled WGS sequence"/>
</dbReference>
<sequence length="307" mass="32716">MLAIRTVTARAVRAAVRRVGAPAAQATVSMMSTTTEEQINAGEETEVEEVEVDEDIDVASMNADELIAYINAHEDVARTQLPAKADEKLAAHITPLWTAVEAAGTEPAAVQADLAEMLETVDRQPTCVSRYFDGPTLRKEESELVMAVLFEGKITKMADIADKELAQDIFGEQALLDDFVDAAKDFSNARISPEVRNYVSSLAAAGAVHMLRPSYDFFATVADARSTMADVTVQSAIALTDAQQEKIRGAVARYLPAGKDDSDVDFVVDGSIAGGLIVTVDDVVIDLSAASFLNSAAASVSISEERA</sequence>
<dbReference type="OrthoDB" id="10342450at2759"/>
<evidence type="ECO:0000313" key="10">
    <source>
        <dbReference type="Proteomes" id="UP000322899"/>
    </source>
</evidence>
<keyword evidence="3" id="KW-0375">Hydrogen ion transport</keyword>
<evidence type="ECO:0000313" key="12">
    <source>
        <dbReference type="Proteomes" id="UP000325113"/>
    </source>
</evidence>
<name>A0A5A8EFZ8_CAFRO</name>
<dbReference type="EMBL" id="VLTN01000020">
    <property type="protein sequence ID" value="KAA0152581.1"/>
    <property type="molecule type" value="Genomic_DNA"/>
</dbReference>
<dbReference type="Proteomes" id="UP000323011">
    <property type="component" value="Unassembled WGS sequence"/>
</dbReference>